<accession>A0A9X0A0H4</accession>
<comment type="caution">
    <text evidence="1">The sequence shown here is derived from an EMBL/GenBank/DDBJ whole genome shotgun (WGS) entry which is preliminary data.</text>
</comment>
<dbReference type="OrthoDB" id="2286242at2759"/>
<dbReference type="AlphaFoldDB" id="A0A9X0A0H4"/>
<dbReference type="Proteomes" id="UP001163046">
    <property type="component" value="Unassembled WGS sequence"/>
</dbReference>
<sequence>MYLLSDDTVKRMNLLEHQDVNAIIESFQTQCMSNNSPNENRPSASAPQDDTPKKCKFCMGFNVFKKELCPAKDSICKACNNKGHWANSLMCPNNSTIVAKQLTDSRPAYSCSSSKHTLLFISADGGSQMSPTASVKSINHSGIPSVGSHCYADFVIGNHNWIQPCMVDPGANINCVGYDWITRFETPEWNYNL</sequence>
<proteinExistence type="predicted"/>
<reference evidence="1" key="1">
    <citation type="submission" date="2023-01" db="EMBL/GenBank/DDBJ databases">
        <title>Genome assembly of the deep-sea coral Lophelia pertusa.</title>
        <authorList>
            <person name="Herrera S."/>
            <person name="Cordes E."/>
        </authorList>
    </citation>
    <scope>NUCLEOTIDE SEQUENCE</scope>
    <source>
        <strain evidence="1">USNM1676648</strain>
        <tissue evidence="1">Polyp</tissue>
    </source>
</reference>
<evidence type="ECO:0000313" key="1">
    <source>
        <dbReference type="EMBL" id="KAJ7390745.1"/>
    </source>
</evidence>
<name>A0A9X0A0H4_9CNID</name>
<protein>
    <submittedName>
        <fullName evidence="1">Uncharacterized protein</fullName>
    </submittedName>
</protein>
<gene>
    <name evidence="1" type="ORF">OS493_022828</name>
</gene>
<organism evidence="1 2">
    <name type="scientific">Desmophyllum pertusum</name>
    <dbReference type="NCBI Taxonomy" id="174260"/>
    <lineage>
        <taxon>Eukaryota</taxon>
        <taxon>Metazoa</taxon>
        <taxon>Cnidaria</taxon>
        <taxon>Anthozoa</taxon>
        <taxon>Hexacorallia</taxon>
        <taxon>Scleractinia</taxon>
        <taxon>Caryophylliina</taxon>
        <taxon>Caryophylliidae</taxon>
        <taxon>Desmophyllum</taxon>
    </lineage>
</organism>
<keyword evidence="2" id="KW-1185">Reference proteome</keyword>
<evidence type="ECO:0000313" key="2">
    <source>
        <dbReference type="Proteomes" id="UP001163046"/>
    </source>
</evidence>
<dbReference type="EMBL" id="MU825412">
    <property type="protein sequence ID" value="KAJ7390745.1"/>
    <property type="molecule type" value="Genomic_DNA"/>
</dbReference>